<dbReference type="Proteomes" id="UP001458880">
    <property type="component" value="Unassembled WGS sequence"/>
</dbReference>
<accession>A0AAW1IXK0</accession>
<sequence>METAARPGGEGGGKNFRNEEKNSLVWLASIVCLRELRLPIRSCLGVDLLEASRSIDAILRRTILCSPVTDNPTEQLKTSSKILPSRASIASTPVTDNPTEQLKTSSKILPSRASIASISNMLHFSYRYLHNFP</sequence>
<reference evidence="1 2" key="1">
    <citation type="journal article" date="2024" name="BMC Genomics">
        <title>De novo assembly and annotation of Popillia japonica's genome with initial clues to its potential as an invasive pest.</title>
        <authorList>
            <person name="Cucini C."/>
            <person name="Boschi S."/>
            <person name="Funari R."/>
            <person name="Cardaioli E."/>
            <person name="Iannotti N."/>
            <person name="Marturano G."/>
            <person name="Paoli F."/>
            <person name="Bruttini M."/>
            <person name="Carapelli A."/>
            <person name="Frati F."/>
            <person name="Nardi F."/>
        </authorList>
    </citation>
    <scope>NUCLEOTIDE SEQUENCE [LARGE SCALE GENOMIC DNA]</scope>
    <source>
        <strain evidence="1">DMR45628</strain>
    </source>
</reference>
<dbReference type="AlphaFoldDB" id="A0AAW1IXK0"/>
<organism evidence="1 2">
    <name type="scientific">Popillia japonica</name>
    <name type="common">Japanese beetle</name>
    <dbReference type="NCBI Taxonomy" id="7064"/>
    <lineage>
        <taxon>Eukaryota</taxon>
        <taxon>Metazoa</taxon>
        <taxon>Ecdysozoa</taxon>
        <taxon>Arthropoda</taxon>
        <taxon>Hexapoda</taxon>
        <taxon>Insecta</taxon>
        <taxon>Pterygota</taxon>
        <taxon>Neoptera</taxon>
        <taxon>Endopterygota</taxon>
        <taxon>Coleoptera</taxon>
        <taxon>Polyphaga</taxon>
        <taxon>Scarabaeiformia</taxon>
        <taxon>Scarabaeidae</taxon>
        <taxon>Rutelinae</taxon>
        <taxon>Popillia</taxon>
    </lineage>
</organism>
<evidence type="ECO:0000313" key="1">
    <source>
        <dbReference type="EMBL" id="KAK9694957.1"/>
    </source>
</evidence>
<proteinExistence type="predicted"/>
<evidence type="ECO:0000313" key="2">
    <source>
        <dbReference type="Proteomes" id="UP001458880"/>
    </source>
</evidence>
<dbReference type="EMBL" id="JASPKY010000497">
    <property type="protein sequence ID" value="KAK9694957.1"/>
    <property type="molecule type" value="Genomic_DNA"/>
</dbReference>
<gene>
    <name evidence="1" type="ORF">QE152_g33195</name>
</gene>
<protein>
    <submittedName>
        <fullName evidence="1">Uncharacterized protein</fullName>
    </submittedName>
</protein>
<keyword evidence="2" id="KW-1185">Reference proteome</keyword>
<name>A0AAW1IXK0_POPJA</name>
<comment type="caution">
    <text evidence="1">The sequence shown here is derived from an EMBL/GenBank/DDBJ whole genome shotgun (WGS) entry which is preliminary data.</text>
</comment>